<reference evidence="3 4" key="1">
    <citation type="submission" date="2024-06" db="EMBL/GenBank/DDBJ databases">
        <title>The Natural Products Discovery Center: Release of the First 8490 Sequenced Strains for Exploring Actinobacteria Biosynthetic Diversity.</title>
        <authorList>
            <person name="Kalkreuter E."/>
            <person name="Kautsar S.A."/>
            <person name="Yang D."/>
            <person name="Bader C.D."/>
            <person name="Teijaro C.N."/>
            <person name="Fluegel L."/>
            <person name="Davis C.M."/>
            <person name="Simpson J.R."/>
            <person name="Lauterbach L."/>
            <person name="Steele A.D."/>
            <person name="Gui C."/>
            <person name="Meng S."/>
            <person name="Li G."/>
            <person name="Viehrig K."/>
            <person name="Ye F."/>
            <person name="Su P."/>
            <person name="Kiefer A.F."/>
            <person name="Nichols A."/>
            <person name="Cepeda A.J."/>
            <person name="Yan W."/>
            <person name="Fan B."/>
            <person name="Jiang Y."/>
            <person name="Adhikari A."/>
            <person name="Zheng C.-J."/>
            <person name="Schuster L."/>
            <person name="Cowan T.M."/>
            <person name="Smanski M.J."/>
            <person name="Chevrette M.G."/>
            <person name="De Carvalho L.P.S."/>
            <person name="Shen B."/>
        </authorList>
    </citation>
    <scope>NUCLEOTIDE SEQUENCE [LARGE SCALE GENOMIC DNA]</scope>
    <source>
        <strain evidence="3 4">NPDC001615</strain>
    </source>
</reference>
<comment type="caution">
    <text evidence="3">The sequence shown here is derived from an EMBL/GenBank/DDBJ whole genome shotgun (WGS) entry which is preliminary data.</text>
</comment>
<feature type="compositionally biased region" description="Basic and acidic residues" evidence="1">
    <location>
        <begin position="1"/>
        <end position="19"/>
    </location>
</feature>
<dbReference type="EMBL" id="JBEOZY010000004">
    <property type="protein sequence ID" value="MER6164067.1"/>
    <property type="molecule type" value="Genomic_DNA"/>
</dbReference>
<evidence type="ECO:0000256" key="1">
    <source>
        <dbReference type="SAM" id="MobiDB-lite"/>
    </source>
</evidence>
<gene>
    <name evidence="3" type="ORF">ABT188_05670</name>
</gene>
<dbReference type="RefSeq" id="WP_352146137.1">
    <property type="nucleotide sequence ID" value="NZ_JBEOZY010000004.1"/>
</dbReference>
<keyword evidence="2" id="KW-0472">Membrane</keyword>
<keyword evidence="4" id="KW-1185">Reference proteome</keyword>
<feature type="transmembrane region" description="Helical" evidence="2">
    <location>
        <begin position="46"/>
        <end position="64"/>
    </location>
</feature>
<keyword evidence="2" id="KW-1133">Transmembrane helix</keyword>
<dbReference type="Proteomes" id="UP001496720">
    <property type="component" value="Unassembled WGS sequence"/>
</dbReference>
<evidence type="ECO:0000256" key="2">
    <source>
        <dbReference type="SAM" id="Phobius"/>
    </source>
</evidence>
<accession>A0ABV1SS14</accession>
<proteinExistence type="predicted"/>
<feature type="region of interest" description="Disordered" evidence="1">
    <location>
        <begin position="1"/>
        <end position="40"/>
    </location>
</feature>
<evidence type="ECO:0000313" key="4">
    <source>
        <dbReference type="Proteomes" id="UP001496720"/>
    </source>
</evidence>
<evidence type="ECO:0000313" key="3">
    <source>
        <dbReference type="EMBL" id="MER6164067.1"/>
    </source>
</evidence>
<organism evidence="3 4">
    <name type="scientific">Streptomyces violaceorubidus</name>
    <dbReference type="NCBI Taxonomy" id="284042"/>
    <lineage>
        <taxon>Bacteria</taxon>
        <taxon>Bacillati</taxon>
        <taxon>Actinomycetota</taxon>
        <taxon>Actinomycetes</taxon>
        <taxon>Kitasatosporales</taxon>
        <taxon>Streptomycetaceae</taxon>
        <taxon>Streptomyces</taxon>
    </lineage>
</organism>
<sequence length="103" mass="11146">MRPDDAGEPEGRRPWERSTAHSGPPPGTVGDPLTGNGDGAWHTTRSVPSIVVVVLIVLWTVFAVQWKEKDCAFVPTSYLLVLTHGTPTIFEGCGDYPVDVTDD</sequence>
<protein>
    <submittedName>
        <fullName evidence="3">Uncharacterized protein</fullName>
    </submittedName>
</protein>
<keyword evidence="2" id="KW-0812">Transmembrane</keyword>
<name>A0ABV1SS14_9ACTN</name>